<gene>
    <name evidence="1" type="ORF">DPMN_158850</name>
</gene>
<dbReference type="Proteomes" id="UP000828390">
    <property type="component" value="Unassembled WGS sequence"/>
</dbReference>
<reference evidence="1" key="1">
    <citation type="journal article" date="2019" name="bioRxiv">
        <title>The Genome of the Zebra Mussel, Dreissena polymorpha: A Resource for Invasive Species Research.</title>
        <authorList>
            <person name="McCartney M.A."/>
            <person name="Auch B."/>
            <person name="Kono T."/>
            <person name="Mallez S."/>
            <person name="Zhang Y."/>
            <person name="Obille A."/>
            <person name="Becker A."/>
            <person name="Abrahante J.E."/>
            <person name="Garbe J."/>
            <person name="Badalamenti J.P."/>
            <person name="Herman A."/>
            <person name="Mangelson H."/>
            <person name="Liachko I."/>
            <person name="Sullivan S."/>
            <person name="Sone E.D."/>
            <person name="Koren S."/>
            <person name="Silverstein K.A.T."/>
            <person name="Beckman K.B."/>
            <person name="Gohl D.M."/>
        </authorList>
    </citation>
    <scope>NUCLEOTIDE SEQUENCE</scope>
    <source>
        <strain evidence="1">Duluth1</strain>
        <tissue evidence="1">Whole animal</tissue>
    </source>
</reference>
<evidence type="ECO:0000313" key="1">
    <source>
        <dbReference type="EMBL" id="KAH3781025.1"/>
    </source>
</evidence>
<evidence type="ECO:0000313" key="2">
    <source>
        <dbReference type="Proteomes" id="UP000828390"/>
    </source>
</evidence>
<proteinExistence type="predicted"/>
<organism evidence="1 2">
    <name type="scientific">Dreissena polymorpha</name>
    <name type="common">Zebra mussel</name>
    <name type="synonym">Mytilus polymorpha</name>
    <dbReference type="NCBI Taxonomy" id="45954"/>
    <lineage>
        <taxon>Eukaryota</taxon>
        <taxon>Metazoa</taxon>
        <taxon>Spiralia</taxon>
        <taxon>Lophotrochozoa</taxon>
        <taxon>Mollusca</taxon>
        <taxon>Bivalvia</taxon>
        <taxon>Autobranchia</taxon>
        <taxon>Heteroconchia</taxon>
        <taxon>Euheterodonta</taxon>
        <taxon>Imparidentia</taxon>
        <taxon>Neoheterodontei</taxon>
        <taxon>Myida</taxon>
        <taxon>Dreissenoidea</taxon>
        <taxon>Dreissenidae</taxon>
        <taxon>Dreissena</taxon>
    </lineage>
</organism>
<dbReference type="AlphaFoldDB" id="A0A9D4INL2"/>
<keyword evidence="2" id="KW-1185">Reference proteome</keyword>
<protein>
    <submittedName>
        <fullName evidence="1">Uncharacterized protein</fullName>
    </submittedName>
</protein>
<accession>A0A9D4INL2</accession>
<name>A0A9D4INL2_DREPO</name>
<comment type="caution">
    <text evidence="1">The sequence shown here is derived from an EMBL/GenBank/DDBJ whole genome shotgun (WGS) entry which is preliminary data.</text>
</comment>
<reference evidence="1" key="2">
    <citation type="submission" date="2020-11" db="EMBL/GenBank/DDBJ databases">
        <authorList>
            <person name="McCartney M.A."/>
            <person name="Auch B."/>
            <person name="Kono T."/>
            <person name="Mallez S."/>
            <person name="Becker A."/>
            <person name="Gohl D.M."/>
            <person name="Silverstein K.A.T."/>
            <person name="Koren S."/>
            <person name="Bechman K.B."/>
            <person name="Herman A."/>
            <person name="Abrahante J.E."/>
            <person name="Garbe J."/>
        </authorList>
    </citation>
    <scope>NUCLEOTIDE SEQUENCE</scope>
    <source>
        <strain evidence="1">Duluth1</strain>
        <tissue evidence="1">Whole animal</tissue>
    </source>
</reference>
<dbReference type="EMBL" id="JAIWYP010000008">
    <property type="protein sequence ID" value="KAH3781025.1"/>
    <property type="molecule type" value="Genomic_DNA"/>
</dbReference>
<sequence length="64" mass="6942">MEDVDVVRSRCDMDGNDYAPDHGLSDDVPLTCRINPGDLLRSVRSLLIEGAVIGVCLGKARGER</sequence>